<evidence type="ECO:0000256" key="2">
    <source>
        <dbReference type="SAM" id="MobiDB-lite"/>
    </source>
</evidence>
<comment type="caution">
    <text evidence="6">The sequence shown here is derived from an EMBL/GenBank/DDBJ whole genome shotgun (WGS) entry which is preliminary data.</text>
</comment>
<dbReference type="InterPro" id="IPR050344">
    <property type="entry name" value="Peptidase_M1_aminopeptidases"/>
</dbReference>
<dbReference type="Gene3D" id="2.60.40.1910">
    <property type="match status" value="1"/>
</dbReference>
<protein>
    <recommendedName>
        <fullName evidence="8">Thyrotropin-releasing hormone-degrading ectoenzyme-like</fullName>
    </recommendedName>
</protein>
<feature type="domain" description="ERAP1-like C-terminal" evidence="4">
    <location>
        <begin position="659"/>
        <end position="990"/>
    </location>
</feature>
<keyword evidence="3" id="KW-0732">Signal</keyword>
<reference evidence="6" key="1">
    <citation type="submission" date="2022-12" db="EMBL/GenBank/DDBJ databases">
        <title>Chromosome-level genome assembly of the bean flower thrips Megalurothrips usitatus.</title>
        <authorList>
            <person name="Ma L."/>
            <person name="Liu Q."/>
            <person name="Li H."/>
            <person name="Cai W."/>
        </authorList>
    </citation>
    <scope>NUCLEOTIDE SEQUENCE</scope>
    <source>
        <strain evidence="6">Cailab_2022a</strain>
    </source>
</reference>
<proteinExistence type="inferred from homology"/>
<dbReference type="InterPro" id="IPR042097">
    <property type="entry name" value="Aminopeptidase_N-like_N_sf"/>
</dbReference>
<dbReference type="InterPro" id="IPR027268">
    <property type="entry name" value="Peptidase_M4/M1_CTD_sf"/>
</dbReference>
<evidence type="ECO:0000313" key="7">
    <source>
        <dbReference type="Proteomes" id="UP001075354"/>
    </source>
</evidence>
<keyword evidence="7" id="KW-1185">Reference proteome</keyword>
<evidence type="ECO:0000256" key="1">
    <source>
        <dbReference type="ARBA" id="ARBA00010136"/>
    </source>
</evidence>
<dbReference type="Gene3D" id="1.10.390.10">
    <property type="entry name" value="Neutral Protease Domain 2"/>
    <property type="match status" value="2"/>
</dbReference>
<sequence length="1019" mass="112565">MTTSKGPLLLVGVASLWAALGGLASASPAAEDPAKAPLSVMPTEYALDLQVVNDAQAQSYNLTGRVVITVTCRTPTDRLHLSVGDLVRVGENAVLTSTLTGDQPMKVVTYPAGKPWISLQLPKTLKADHSYQLKLNFSRTVSAEVQPEYPLYHVALLVGPGHAANYFPVFNATDYKVPFEVNVTHLQRYTCLSAARVGRRIKVLERPKNTTGDWVLSAFEKSQPITVRHFALLVGDFKIVNETTIPRLSDNGAKLAAGWETVTQRLWTRPSFARAVFLAGQLLPEAICHVQCYVGVPFPSNTMDVVALPYYADVPKVAASSAIFRESDLQYDPNMDGLLLRLARVVSEQYLGVMVTPAPDSRAVCEALSNYLAAEAVRALRPREAAEGSERALLQRGHAGHPDAHQDHGHEGHATTAAAAAATAQPTTAAATKASTAAEAAGGTTAPAANATAAPATPGACKCHQYEKDKSDLLVSALYSVYYELGSQFPLTGLMSAQRPALHGTKTELIVRMLAITLGEKTFKAAIRGLLEEKKDGFFSAADLWKLLTTHAYAAESLQAPLDVEAIVASWVDKDRIPLLTVTRDDHDNSAKLTQSVFRRRNYTPEDRDLDKENAMVWNIPVVTLTEGQTFCRSEHQPRLWMSSRSALLENASFGDSYLVVNPEETAPCIVNYDKRNWELLSNALNDRKSPQPKSELPPRTRAKLLHDALMLAHAGVLPFGDALPLLRSLEKELSPAVWTPIGNVLDHVRRDVEGTPLEDRFNTFLESILRRAQDNIVSRLQKVQLLCACEARQLEETRALVLQQLARADMKPCIEKARNAYQAWAKSENPDEGKPMPDSLMCCLFQWGEDEEFEFGIKRLLHFPESRQRVERSFLLRVLAGCPRTSSRKLRIMNMTLLGANGTFSEEDERLVLQMVSARGADLLSFLDANWDKLKSKYERSPFMWEHLVSRSAGSLKTHEDLKKLKSIFDKRKGSWGIADGIVQQAIRRAESNVAWADQVFPSMGAWLDKYIDNLKKT</sequence>
<comment type="similarity">
    <text evidence="1">Belongs to the peptidase M1 family.</text>
</comment>
<dbReference type="Gene3D" id="2.60.40.1730">
    <property type="entry name" value="tricorn interacting facor f3 domain"/>
    <property type="match status" value="1"/>
</dbReference>
<dbReference type="AlphaFoldDB" id="A0AAV7X4U6"/>
<dbReference type="Proteomes" id="UP001075354">
    <property type="component" value="Chromosome 14"/>
</dbReference>
<dbReference type="InterPro" id="IPR045357">
    <property type="entry name" value="Aminopeptidase_N-like_N"/>
</dbReference>
<dbReference type="GO" id="GO:0005737">
    <property type="term" value="C:cytoplasm"/>
    <property type="evidence" value="ECO:0007669"/>
    <property type="project" value="TreeGrafter"/>
</dbReference>
<feature type="region of interest" description="Disordered" evidence="2">
    <location>
        <begin position="396"/>
        <end position="435"/>
    </location>
</feature>
<dbReference type="PANTHER" id="PTHR11533">
    <property type="entry name" value="PROTEASE M1 ZINC METALLOPROTEASE"/>
    <property type="match status" value="1"/>
</dbReference>
<dbReference type="SUPFAM" id="SSF63737">
    <property type="entry name" value="Leukotriene A4 hydrolase N-terminal domain"/>
    <property type="match status" value="1"/>
</dbReference>
<evidence type="ECO:0000256" key="3">
    <source>
        <dbReference type="SAM" id="SignalP"/>
    </source>
</evidence>
<dbReference type="InterPro" id="IPR024571">
    <property type="entry name" value="ERAP1-like_C_dom"/>
</dbReference>
<feature type="compositionally biased region" description="Basic and acidic residues" evidence="2">
    <location>
        <begin position="400"/>
        <end position="413"/>
    </location>
</feature>
<dbReference type="Pfam" id="PF11838">
    <property type="entry name" value="ERAP1_C"/>
    <property type="match status" value="1"/>
</dbReference>
<evidence type="ECO:0000313" key="6">
    <source>
        <dbReference type="EMBL" id="KAJ1520933.1"/>
    </source>
</evidence>
<feature type="signal peptide" evidence="3">
    <location>
        <begin position="1"/>
        <end position="26"/>
    </location>
</feature>
<accession>A0AAV7X4U6</accession>
<evidence type="ECO:0000259" key="5">
    <source>
        <dbReference type="Pfam" id="PF17900"/>
    </source>
</evidence>
<feature type="chain" id="PRO_5043742618" description="Thyrotropin-releasing hormone-degrading ectoenzyme-like" evidence="3">
    <location>
        <begin position="27"/>
        <end position="1019"/>
    </location>
</feature>
<evidence type="ECO:0000259" key="4">
    <source>
        <dbReference type="Pfam" id="PF11838"/>
    </source>
</evidence>
<organism evidence="6 7">
    <name type="scientific">Megalurothrips usitatus</name>
    <name type="common">bean blossom thrips</name>
    <dbReference type="NCBI Taxonomy" id="439358"/>
    <lineage>
        <taxon>Eukaryota</taxon>
        <taxon>Metazoa</taxon>
        <taxon>Ecdysozoa</taxon>
        <taxon>Arthropoda</taxon>
        <taxon>Hexapoda</taxon>
        <taxon>Insecta</taxon>
        <taxon>Pterygota</taxon>
        <taxon>Neoptera</taxon>
        <taxon>Paraneoptera</taxon>
        <taxon>Thysanoptera</taxon>
        <taxon>Terebrantia</taxon>
        <taxon>Thripoidea</taxon>
        <taxon>Thripidae</taxon>
        <taxon>Megalurothrips</taxon>
    </lineage>
</organism>
<dbReference type="GO" id="GO:0005615">
    <property type="term" value="C:extracellular space"/>
    <property type="evidence" value="ECO:0007669"/>
    <property type="project" value="TreeGrafter"/>
</dbReference>
<dbReference type="PANTHER" id="PTHR11533:SF18">
    <property type="entry name" value="FI02158P"/>
    <property type="match status" value="1"/>
</dbReference>
<dbReference type="Gene3D" id="1.25.50.20">
    <property type="match status" value="1"/>
</dbReference>
<dbReference type="SUPFAM" id="SSF55486">
    <property type="entry name" value="Metalloproteases ('zincins'), catalytic domain"/>
    <property type="match status" value="2"/>
</dbReference>
<feature type="domain" description="Aminopeptidase N-like N-terminal" evidence="5">
    <location>
        <begin position="42"/>
        <end position="201"/>
    </location>
</feature>
<evidence type="ECO:0008006" key="8">
    <source>
        <dbReference type="Google" id="ProtNLM"/>
    </source>
</evidence>
<feature type="compositionally biased region" description="Low complexity" evidence="2">
    <location>
        <begin position="414"/>
        <end position="435"/>
    </location>
</feature>
<gene>
    <name evidence="6" type="ORF">ONE63_004011</name>
</gene>
<dbReference type="GO" id="GO:0016020">
    <property type="term" value="C:membrane"/>
    <property type="evidence" value="ECO:0007669"/>
    <property type="project" value="TreeGrafter"/>
</dbReference>
<dbReference type="EMBL" id="JAPTSV010000014">
    <property type="protein sequence ID" value="KAJ1520933.1"/>
    <property type="molecule type" value="Genomic_DNA"/>
</dbReference>
<name>A0AAV7X4U6_9NEOP</name>
<dbReference type="Pfam" id="PF17900">
    <property type="entry name" value="Peptidase_M1_N"/>
    <property type="match status" value="1"/>
</dbReference>